<evidence type="ECO:0000313" key="3">
    <source>
        <dbReference type="Proteomes" id="UP000499080"/>
    </source>
</evidence>
<reference evidence="2 3" key="1">
    <citation type="journal article" date="2019" name="Sci. Rep.">
        <title>Orb-weaving spider Araneus ventricosus genome elucidates the spidroin gene catalogue.</title>
        <authorList>
            <person name="Kono N."/>
            <person name="Nakamura H."/>
            <person name="Ohtoshi R."/>
            <person name="Moran D.A.P."/>
            <person name="Shinohara A."/>
            <person name="Yoshida Y."/>
            <person name="Fujiwara M."/>
            <person name="Mori M."/>
            <person name="Tomita M."/>
            <person name="Arakawa K."/>
        </authorList>
    </citation>
    <scope>NUCLEOTIDE SEQUENCE [LARGE SCALE GENOMIC DNA]</scope>
</reference>
<proteinExistence type="predicted"/>
<gene>
    <name evidence="2" type="ORF">AVEN_93471_1</name>
</gene>
<accession>A0A4Y2APM3</accession>
<dbReference type="EMBL" id="BGPR01000026">
    <property type="protein sequence ID" value="GBL81690.1"/>
    <property type="molecule type" value="Genomic_DNA"/>
</dbReference>
<protein>
    <submittedName>
        <fullName evidence="2">Uncharacterized protein</fullName>
    </submittedName>
</protein>
<dbReference type="AlphaFoldDB" id="A0A4Y2APM3"/>
<sequence length="206" mass="23397">MPKVGICTQLPYSLILGFDWQQQVQARCIYEPNGSLSIPSAFHFHDCIQASRPSISRITSNELSLPALDDAILPVAAPSSFHTDTQFIPKPSHRLTEEIIGLENIDAKHESNKTLNAITFPEEDIKFILTTEERSVSEINKNDFLEVPNYEKHKNEEQANNTKPLNKRDNIKVVKMDLSEIRENRPKDKLVLGNSPQRSDRPSDFC</sequence>
<organism evidence="2 3">
    <name type="scientific">Araneus ventricosus</name>
    <name type="common">Orbweaver spider</name>
    <name type="synonym">Epeira ventricosa</name>
    <dbReference type="NCBI Taxonomy" id="182803"/>
    <lineage>
        <taxon>Eukaryota</taxon>
        <taxon>Metazoa</taxon>
        <taxon>Ecdysozoa</taxon>
        <taxon>Arthropoda</taxon>
        <taxon>Chelicerata</taxon>
        <taxon>Arachnida</taxon>
        <taxon>Araneae</taxon>
        <taxon>Araneomorphae</taxon>
        <taxon>Entelegynae</taxon>
        <taxon>Araneoidea</taxon>
        <taxon>Araneidae</taxon>
        <taxon>Araneus</taxon>
    </lineage>
</organism>
<comment type="caution">
    <text evidence="2">The sequence shown here is derived from an EMBL/GenBank/DDBJ whole genome shotgun (WGS) entry which is preliminary data.</text>
</comment>
<name>A0A4Y2APM3_ARAVE</name>
<evidence type="ECO:0000313" key="2">
    <source>
        <dbReference type="EMBL" id="GBL81690.1"/>
    </source>
</evidence>
<evidence type="ECO:0000256" key="1">
    <source>
        <dbReference type="SAM" id="MobiDB-lite"/>
    </source>
</evidence>
<feature type="region of interest" description="Disordered" evidence="1">
    <location>
        <begin position="178"/>
        <end position="206"/>
    </location>
</feature>
<keyword evidence="3" id="KW-1185">Reference proteome</keyword>
<dbReference type="Proteomes" id="UP000499080">
    <property type="component" value="Unassembled WGS sequence"/>
</dbReference>
<feature type="compositionally biased region" description="Basic and acidic residues" evidence="1">
    <location>
        <begin position="178"/>
        <end position="190"/>
    </location>
</feature>